<dbReference type="RefSeq" id="WP_093368665.1">
    <property type="nucleotide sequence ID" value="NZ_FOQA01000001.1"/>
</dbReference>
<evidence type="ECO:0000259" key="4">
    <source>
        <dbReference type="Pfam" id="PF00557"/>
    </source>
</evidence>
<accession>A0A1I3AEV5</accession>
<keyword evidence="3" id="KW-0378">Hydrolase</keyword>
<dbReference type="SUPFAM" id="SSF55920">
    <property type="entry name" value="Creatinase/aminopeptidase"/>
    <property type="match status" value="1"/>
</dbReference>
<keyword evidence="6" id="KW-0031">Aminopeptidase</keyword>
<evidence type="ECO:0000313" key="6">
    <source>
        <dbReference type="EMBL" id="SFH48229.1"/>
    </source>
</evidence>
<dbReference type="FunFam" id="3.90.230.10:FF:000014">
    <property type="entry name" value="Aminopeptidase P family protein"/>
    <property type="match status" value="1"/>
</dbReference>
<dbReference type="InterPro" id="IPR001714">
    <property type="entry name" value="Pept_M24_MAP"/>
</dbReference>
<dbReference type="Pfam" id="PF01321">
    <property type="entry name" value="Creatinase_N"/>
    <property type="match status" value="1"/>
</dbReference>
<reference evidence="7" key="1">
    <citation type="submission" date="2016-10" db="EMBL/GenBank/DDBJ databases">
        <authorList>
            <person name="Varghese N."/>
            <person name="Submissions S."/>
        </authorList>
    </citation>
    <scope>NUCLEOTIDE SEQUENCE [LARGE SCALE GENOMIC DNA]</scope>
    <source>
        <strain evidence="7">Z-7934</strain>
    </source>
</reference>
<dbReference type="PANTHER" id="PTHR46112:SF3">
    <property type="entry name" value="AMINOPEPTIDASE YPDF"/>
    <property type="match status" value="1"/>
</dbReference>
<evidence type="ECO:0000313" key="7">
    <source>
        <dbReference type="Proteomes" id="UP000199287"/>
    </source>
</evidence>
<comment type="similarity">
    <text evidence="1">Belongs to the peptidase M24B family.</text>
</comment>
<dbReference type="InterPro" id="IPR029149">
    <property type="entry name" value="Creatin/AminoP/Spt16_N"/>
</dbReference>
<dbReference type="PROSITE" id="PS00491">
    <property type="entry name" value="PROLINE_PEPTIDASE"/>
    <property type="match status" value="1"/>
</dbReference>
<dbReference type="PRINTS" id="PR00599">
    <property type="entry name" value="MAPEPTIDASE"/>
</dbReference>
<dbReference type="InterPro" id="IPR050659">
    <property type="entry name" value="Peptidase_M24B"/>
</dbReference>
<evidence type="ECO:0000259" key="5">
    <source>
        <dbReference type="Pfam" id="PF01321"/>
    </source>
</evidence>
<evidence type="ECO:0000256" key="1">
    <source>
        <dbReference type="ARBA" id="ARBA00008766"/>
    </source>
</evidence>
<dbReference type="InterPro" id="IPR036005">
    <property type="entry name" value="Creatinase/aminopeptidase-like"/>
</dbReference>
<dbReference type="InterPro" id="IPR000587">
    <property type="entry name" value="Creatinase_N"/>
</dbReference>
<keyword evidence="6" id="KW-0645">Protease</keyword>
<keyword evidence="7" id="KW-1185">Reference proteome</keyword>
<dbReference type="Gene3D" id="3.90.230.10">
    <property type="entry name" value="Creatinase/methionine aminopeptidase superfamily"/>
    <property type="match status" value="1"/>
</dbReference>
<dbReference type="GO" id="GO:0004177">
    <property type="term" value="F:aminopeptidase activity"/>
    <property type="evidence" value="ECO:0007669"/>
    <property type="project" value="UniProtKB-KW"/>
</dbReference>
<dbReference type="STRING" id="69895.SAMN05192551_101153"/>
<dbReference type="OrthoDB" id="9806388at2"/>
<organism evidence="6 7">
    <name type="scientific">Tindallia magadiensis</name>
    <dbReference type="NCBI Taxonomy" id="69895"/>
    <lineage>
        <taxon>Bacteria</taxon>
        <taxon>Bacillati</taxon>
        <taxon>Bacillota</taxon>
        <taxon>Clostridia</taxon>
        <taxon>Peptostreptococcales</taxon>
        <taxon>Tindalliaceae</taxon>
        <taxon>Tindallia</taxon>
    </lineage>
</organism>
<dbReference type="GO" id="GO:0008235">
    <property type="term" value="F:metalloexopeptidase activity"/>
    <property type="evidence" value="ECO:0007669"/>
    <property type="project" value="UniProtKB-ARBA"/>
</dbReference>
<dbReference type="InterPro" id="IPR001131">
    <property type="entry name" value="Peptidase_M24B_aminopep-P_CS"/>
</dbReference>
<dbReference type="Gene3D" id="3.40.350.10">
    <property type="entry name" value="Creatinase/prolidase N-terminal domain"/>
    <property type="match status" value="1"/>
</dbReference>
<feature type="domain" description="Peptidase M24" evidence="4">
    <location>
        <begin position="134"/>
        <end position="337"/>
    </location>
</feature>
<dbReference type="AlphaFoldDB" id="A0A1I3AEV5"/>
<gene>
    <name evidence="6" type="ORF">SAMN05192551_101153</name>
</gene>
<sequence length="354" mass="39283">MDRAVNEIREWIEENGADAVLITSEANRYYLSGFTGSAGMVLITKTSQFVLSDFRYRQQVREECTDLTFLMTDSQHSVSDHLKDLGIKIVGIEENNVSYRQAVELMNHHGKIKLVPLKNLIEKLRSIKTKDEIEKIEKAAALSDVGWEYIKQHLHPGKKEKDLALDLEIFLRRNGAENISFPVILASGYRSALPHGVASDKIIEDGDLITVDFGSIVNYYCSDMTRTLVVGQANDKQKEIYHVVLEAQTKALEAVKPGISGKELDDIARNIITKAGYGEAFGHGLGHGVGLEVHELPQVSQKGIARLTPGMVITIEPGIYLPGVGGVRIEDLVLVTNEGYQVLSQSCKKLQEIR</sequence>
<protein>
    <submittedName>
        <fullName evidence="6">Xaa-Pro aminopeptidase</fullName>
    </submittedName>
</protein>
<dbReference type="Pfam" id="PF00557">
    <property type="entry name" value="Peptidase_M24"/>
    <property type="match status" value="1"/>
</dbReference>
<proteinExistence type="inferred from homology"/>
<evidence type="ECO:0000256" key="2">
    <source>
        <dbReference type="ARBA" id="ARBA00022723"/>
    </source>
</evidence>
<evidence type="ECO:0000256" key="3">
    <source>
        <dbReference type="ARBA" id="ARBA00022801"/>
    </source>
</evidence>
<feature type="domain" description="Creatinase N-terminal" evidence="5">
    <location>
        <begin position="6"/>
        <end position="127"/>
    </location>
</feature>
<dbReference type="PANTHER" id="PTHR46112">
    <property type="entry name" value="AMINOPEPTIDASE"/>
    <property type="match status" value="1"/>
</dbReference>
<dbReference type="GO" id="GO:0046872">
    <property type="term" value="F:metal ion binding"/>
    <property type="evidence" value="ECO:0007669"/>
    <property type="project" value="UniProtKB-KW"/>
</dbReference>
<keyword evidence="2" id="KW-0479">Metal-binding</keyword>
<dbReference type="InterPro" id="IPR000994">
    <property type="entry name" value="Pept_M24"/>
</dbReference>
<name>A0A1I3AEV5_9FIRM</name>
<dbReference type="CDD" id="cd01092">
    <property type="entry name" value="APP-like"/>
    <property type="match status" value="1"/>
</dbReference>
<dbReference type="EMBL" id="FOQA01000001">
    <property type="protein sequence ID" value="SFH48229.1"/>
    <property type="molecule type" value="Genomic_DNA"/>
</dbReference>
<dbReference type="Proteomes" id="UP000199287">
    <property type="component" value="Unassembled WGS sequence"/>
</dbReference>